<protein>
    <submittedName>
        <fullName evidence="2">Enoyl-CoA hydratase/isomerase</fullName>
    </submittedName>
</protein>
<dbReference type="InterPro" id="IPR051683">
    <property type="entry name" value="Enoyl-CoA_Hydratase/Isomerase"/>
</dbReference>
<dbReference type="InterPro" id="IPR001753">
    <property type="entry name" value="Enoyl-CoA_hydra/iso"/>
</dbReference>
<dbReference type="CDD" id="cd06558">
    <property type="entry name" value="crotonase-like"/>
    <property type="match status" value="1"/>
</dbReference>
<name>T1SF56_MYXFU</name>
<dbReference type="Gene3D" id="3.90.226.10">
    <property type="entry name" value="2-enoyl-CoA Hydratase, Chain A, domain 1"/>
    <property type="match status" value="1"/>
</dbReference>
<dbReference type="PANTHER" id="PTHR42964:SF1">
    <property type="entry name" value="POLYKETIDE BIOSYNTHESIS ENOYL-COA HYDRATASE PKSH-RELATED"/>
    <property type="match status" value="1"/>
</dbReference>
<evidence type="ECO:0000313" key="2">
    <source>
        <dbReference type="EMBL" id="AGS77286.1"/>
    </source>
</evidence>
<dbReference type="SUPFAM" id="SSF52096">
    <property type="entry name" value="ClpP/crotonase"/>
    <property type="match status" value="1"/>
</dbReference>
<comment type="similarity">
    <text evidence="1">Belongs to the enoyl-CoA hydratase/isomerase family.</text>
</comment>
<reference evidence="2" key="1">
    <citation type="journal article" date="2013" name="ChemBioChem">
        <title>Exploring Chemical Diversity of ?-Pyrone Antibiotics: Molecular Basis of Myxopyronin Biosynthesis.</title>
        <authorList>
            <person name="Sucipto H."/>
            <person name="Wenzel S.C."/>
            <person name="Muller R."/>
        </authorList>
    </citation>
    <scope>NUCLEOTIDE SEQUENCE</scope>
    <source>
        <strain evidence="2">Mx f50</strain>
    </source>
</reference>
<gene>
    <name evidence="2" type="primary">mxnF</name>
</gene>
<sequence>MSTPVILRQRDELSLRLTFNRVEARNSINQALLVALNEALDEAEHSKETKVVVLSAHGDTFSAGMDFTELMEMSAISALYFRTLQRLATFPKLVVSLVDGKVLAGGVGLVAASDLVLATPAATFSLPEILWGLLPAMVLPFLARRVGMHEAYTLALTARQLTAEQALALRLVDELGEDAERALHRLLLRFKRIPAEGIHQLKRYVNEAFPIDERVERLAVRTTSGLAQDPEVRRRIHDFLTHQRLPWEGEVGR</sequence>
<dbReference type="Pfam" id="PF00378">
    <property type="entry name" value="ECH_1"/>
    <property type="match status" value="1"/>
</dbReference>
<dbReference type="InterPro" id="IPR029045">
    <property type="entry name" value="ClpP/crotonase-like_dom_sf"/>
</dbReference>
<dbReference type="Gene3D" id="6.10.30.40">
    <property type="match status" value="1"/>
</dbReference>
<evidence type="ECO:0000256" key="1">
    <source>
        <dbReference type="ARBA" id="ARBA00005254"/>
    </source>
</evidence>
<dbReference type="EMBL" id="KF356280">
    <property type="protein sequence ID" value="AGS77286.1"/>
    <property type="molecule type" value="Genomic_DNA"/>
</dbReference>
<keyword evidence="2" id="KW-0413">Isomerase</keyword>
<organism evidence="2">
    <name type="scientific">Myxococcus fulvus</name>
    <dbReference type="NCBI Taxonomy" id="33"/>
    <lineage>
        <taxon>Bacteria</taxon>
        <taxon>Pseudomonadati</taxon>
        <taxon>Myxococcota</taxon>
        <taxon>Myxococcia</taxon>
        <taxon>Myxococcales</taxon>
        <taxon>Cystobacterineae</taxon>
        <taxon>Myxococcaceae</taxon>
        <taxon>Myxococcus</taxon>
    </lineage>
</organism>
<dbReference type="AlphaFoldDB" id="T1SF56"/>
<accession>T1SF56</accession>
<dbReference type="GO" id="GO:0016853">
    <property type="term" value="F:isomerase activity"/>
    <property type="evidence" value="ECO:0007669"/>
    <property type="project" value="UniProtKB-KW"/>
</dbReference>
<proteinExistence type="inferred from homology"/>
<dbReference type="PANTHER" id="PTHR42964">
    <property type="entry name" value="ENOYL-COA HYDRATASE"/>
    <property type="match status" value="1"/>
</dbReference>